<organism evidence="1 2">
    <name type="scientific">Cryobacterium psychrotolerans</name>
    <dbReference type="NCBI Taxonomy" id="386301"/>
    <lineage>
        <taxon>Bacteria</taxon>
        <taxon>Bacillati</taxon>
        <taxon>Actinomycetota</taxon>
        <taxon>Actinomycetes</taxon>
        <taxon>Micrococcales</taxon>
        <taxon>Microbacteriaceae</taxon>
        <taxon>Cryobacterium</taxon>
    </lineage>
</organism>
<dbReference type="RefSeq" id="WP_134575576.1">
    <property type="nucleotide sequence ID" value="NZ_FNFU01000008.1"/>
</dbReference>
<dbReference type="OrthoDB" id="5120633at2"/>
<dbReference type="EMBL" id="FNFU01000008">
    <property type="protein sequence ID" value="SDK59119.1"/>
    <property type="molecule type" value="Genomic_DNA"/>
</dbReference>
<dbReference type="AlphaFoldDB" id="A0A1G9D5B5"/>
<evidence type="ECO:0000313" key="2">
    <source>
        <dbReference type="Proteomes" id="UP000198701"/>
    </source>
</evidence>
<gene>
    <name evidence="1" type="ORF">SAMN05216282_10882</name>
</gene>
<keyword evidence="2" id="KW-1185">Reference proteome</keyword>
<reference evidence="1 2" key="1">
    <citation type="submission" date="2016-10" db="EMBL/GenBank/DDBJ databases">
        <authorList>
            <person name="de Groot N.N."/>
        </authorList>
    </citation>
    <scope>NUCLEOTIDE SEQUENCE [LARGE SCALE GENOMIC DNA]</scope>
    <source>
        <strain evidence="1 2">CGMCC 1.5382</strain>
    </source>
</reference>
<evidence type="ECO:0000313" key="1">
    <source>
        <dbReference type="EMBL" id="SDK59119.1"/>
    </source>
</evidence>
<name>A0A1G9D5B5_9MICO</name>
<protein>
    <submittedName>
        <fullName evidence="1">Uncharacterized protein</fullName>
    </submittedName>
</protein>
<dbReference type="STRING" id="386301.SAMN05216282_10882"/>
<sequence length="81" mass="8939">MNNVADDGMNRLEVRITELSPTEWRICDRSIAGGEASAVLGFIQQVEGAFEVTHLGLLRERTYYASFERAAASFAGRVVMS</sequence>
<dbReference type="Proteomes" id="UP000198701">
    <property type="component" value="Unassembled WGS sequence"/>
</dbReference>
<proteinExistence type="predicted"/>
<accession>A0A1G9D5B5</accession>